<dbReference type="Pfam" id="PF08653">
    <property type="entry name" value="DASH_Dam1"/>
    <property type="match status" value="1"/>
</dbReference>
<keyword evidence="12" id="KW-0539">Nucleus</keyword>
<evidence type="ECO:0000256" key="2">
    <source>
        <dbReference type="ARBA" id="ARBA00004186"/>
    </source>
</evidence>
<evidence type="ECO:0000256" key="1">
    <source>
        <dbReference type="ARBA" id="ARBA00004123"/>
    </source>
</evidence>
<feature type="region of interest" description="Disordered" evidence="16">
    <location>
        <begin position="139"/>
        <end position="243"/>
    </location>
</feature>
<dbReference type="GO" id="GO:0042729">
    <property type="term" value="C:DASH complex"/>
    <property type="evidence" value="ECO:0007669"/>
    <property type="project" value="InterPro"/>
</dbReference>
<evidence type="ECO:0000256" key="11">
    <source>
        <dbReference type="ARBA" id="ARBA00023212"/>
    </source>
</evidence>
<evidence type="ECO:0000256" key="13">
    <source>
        <dbReference type="ARBA" id="ARBA00023328"/>
    </source>
</evidence>
<evidence type="ECO:0000256" key="8">
    <source>
        <dbReference type="ARBA" id="ARBA00022701"/>
    </source>
</evidence>
<comment type="similarity">
    <text evidence="4">Belongs to the DASH complex DAM1 family.</text>
</comment>
<evidence type="ECO:0000256" key="16">
    <source>
        <dbReference type="SAM" id="MobiDB-lite"/>
    </source>
</evidence>
<name>G3ATN1_SPAPN</name>
<accession>G3ATN1</accession>
<dbReference type="GO" id="GO:1990758">
    <property type="term" value="P:mitotic sister chromatid biorientation"/>
    <property type="evidence" value="ECO:0007669"/>
    <property type="project" value="TreeGrafter"/>
</dbReference>
<evidence type="ECO:0000256" key="4">
    <source>
        <dbReference type="ARBA" id="ARBA00010073"/>
    </source>
</evidence>
<comment type="subcellular location">
    <subcellularLocation>
        <location evidence="3">Chromosome</location>
        <location evidence="3">Centromere</location>
        <location evidence="3">Kinetochore</location>
    </subcellularLocation>
    <subcellularLocation>
        <location evidence="2">Cytoplasm</location>
        <location evidence="2">Cytoskeleton</location>
        <location evidence="2">Spindle</location>
    </subcellularLocation>
    <subcellularLocation>
        <location evidence="1">Nucleus</location>
    </subcellularLocation>
</comment>
<dbReference type="InterPro" id="IPR013962">
    <property type="entry name" value="DASH_Dam1"/>
</dbReference>
<evidence type="ECO:0000256" key="7">
    <source>
        <dbReference type="ARBA" id="ARBA00022490"/>
    </source>
</evidence>
<keyword evidence="13" id="KW-0137">Centromere</keyword>
<evidence type="ECO:0000256" key="5">
    <source>
        <dbReference type="ARBA" id="ARBA00020497"/>
    </source>
</evidence>
<evidence type="ECO:0000256" key="12">
    <source>
        <dbReference type="ARBA" id="ARBA00023242"/>
    </source>
</evidence>
<keyword evidence="6" id="KW-0158">Chromosome</keyword>
<dbReference type="OMA" id="PKIHYPV"/>
<evidence type="ECO:0000256" key="14">
    <source>
        <dbReference type="ARBA" id="ARBA00030453"/>
    </source>
</evidence>
<dbReference type="KEGG" id="spaa:SPAPADRAFT_52180"/>
<dbReference type="HOGENOM" id="CLU_092107_0_0_1"/>
<feature type="compositionally biased region" description="Polar residues" evidence="16">
    <location>
        <begin position="178"/>
        <end position="203"/>
    </location>
</feature>
<dbReference type="GO" id="GO:1990537">
    <property type="term" value="C:mitotic spindle polar microtubule"/>
    <property type="evidence" value="ECO:0007669"/>
    <property type="project" value="TreeGrafter"/>
</dbReference>
<dbReference type="EMBL" id="GL996504">
    <property type="protein sequence ID" value="EGW30995.1"/>
    <property type="molecule type" value="Genomic_DNA"/>
</dbReference>
<dbReference type="eggNOG" id="ENOG502S08R">
    <property type="taxonomic scope" value="Eukaryota"/>
</dbReference>
<keyword evidence="10" id="KW-0995">Kinetochore</keyword>
<keyword evidence="7" id="KW-0963">Cytoplasm</keyword>
<dbReference type="GeneID" id="18871637"/>
<evidence type="ECO:0000256" key="3">
    <source>
        <dbReference type="ARBA" id="ARBA00004629"/>
    </source>
</evidence>
<feature type="compositionally biased region" description="Low complexity" evidence="16">
    <location>
        <begin position="17"/>
        <end position="26"/>
    </location>
</feature>
<evidence type="ECO:0000256" key="6">
    <source>
        <dbReference type="ARBA" id="ARBA00022454"/>
    </source>
</evidence>
<organism evidence="18">
    <name type="scientific">Spathaspora passalidarum (strain NRRL Y-27907 / 11-Y1)</name>
    <dbReference type="NCBI Taxonomy" id="619300"/>
    <lineage>
        <taxon>Eukaryota</taxon>
        <taxon>Fungi</taxon>
        <taxon>Dikarya</taxon>
        <taxon>Ascomycota</taxon>
        <taxon>Saccharomycotina</taxon>
        <taxon>Pichiomycetes</taxon>
        <taxon>Debaryomycetaceae</taxon>
        <taxon>Spathaspora</taxon>
    </lineage>
</organism>
<keyword evidence="8" id="KW-0493">Microtubule</keyword>
<keyword evidence="11" id="KW-0206">Cytoskeleton</keyword>
<gene>
    <name evidence="17" type="ORF">SPAPADRAFT_52180</name>
</gene>
<dbReference type="PANTHER" id="PTHR28113">
    <property type="entry name" value="DASH COMPLEX SUBUNIT DAM1"/>
    <property type="match status" value="1"/>
</dbReference>
<dbReference type="OrthoDB" id="14784at2759"/>
<dbReference type="AlphaFoldDB" id="G3ATN1"/>
<reference evidence="17 18" key="1">
    <citation type="journal article" date="2011" name="Proc. Natl. Acad. Sci. U.S.A.">
        <title>Comparative genomics of xylose-fermenting fungi for enhanced biofuel production.</title>
        <authorList>
            <person name="Wohlbach D.J."/>
            <person name="Kuo A."/>
            <person name="Sato T.K."/>
            <person name="Potts K.M."/>
            <person name="Salamov A.A."/>
            <person name="LaButti K.M."/>
            <person name="Sun H."/>
            <person name="Clum A."/>
            <person name="Pangilinan J.L."/>
            <person name="Lindquist E.A."/>
            <person name="Lucas S."/>
            <person name="Lapidus A."/>
            <person name="Jin M."/>
            <person name="Gunawan C."/>
            <person name="Balan V."/>
            <person name="Dale B.E."/>
            <person name="Jeffries T.W."/>
            <person name="Zinkel R."/>
            <person name="Barry K.W."/>
            <person name="Grigoriev I.V."/>
            <person name="Gasch A.P."/>
        </authorList>
    </citation>
    <scope>NUCLEOTIDE SEQUENCE [LARGE SCALE GENOMIC DNA]</scope>
    <source>
        <strain evidence="18">NRRL Y-27907 / 11-Y1</strain>
    </source>
</reference>
<dbReference type="STRING" id="619300.G3ATN1"/>
<feature type="region of interest" description="Disordered" evidence="16">
    <location>
        <begin position="1"/>
        <end position="29"/>
    </location>
</feature>
<dbReference type="Proteomes" id="UP000000709">
    <property type="component" value="Unassembled WGS sequence"/>
</dbReference>
<dbReference type="RefSeq" id="XP_007377028.1">
    <property type="nucleotide sequence ID" value="XM_007376966.1"/>
</dbReference>
<protein>
    <recommendedName>
        <fullName evidence="5">DASH complex subunit DAM1</fullName>
    </recommendedName>
    <alternativeName>
        <fullName evidence="14">Outer kinetochore protein DAM1</fullName>
    </alternativeName>
</protein>
<dbReference type="GO" id="GO:0044732">
    <property type="term" value="C:mitotic spindle pole body"/>
    <property type="evidence" value="ECO:0007669"/>
    <property type="project" value="TreeGrafter"/>
</dbReference>
<comment type="subunit">
    <text evidence="15">Component of the DASH complex consisting of ASK1, DAD1, DAD2, DAD3, DAD4, DAM1, DUO1, HSK3, SPC19 and SPC34, with a stoichiometry of one copy of each subunit per complex. Multiple DASH complexes oligomerize to form a ring that encircles spindle microtubules and organizes the rod-like NDC80 complexes of the outer kinetochore. DASH complex oligomerization strengthens microtubule attachments. Within the complex, DAM1 and DUO1 may form the microtubule connections. On cytoplasmic microtubules, DASH complexes appear to form patches instead of rings. Interacts with the outer kinetochore component NDC80; the interaction is direct.</text>
</comment>
<keyword evidence="9" id="KW-0159">Chromosome partition</keyword>
<keyword evidence="18" id="KW-1185">Reference proteome</keyword>
<evidence type="ECO:0000313" key="17">
    <source>
        <dbReference type="EMBL" id="EGW30995.1"/>
    </source>
</evidence>
<sequence>MSSNPVTPQNRRRSHRSSTGPSTSSPAIIPIDANNLPFESQAMLAKFARLADGVEELKSHVTSMEKVHQSVSQEFNEGLASLLYGLSMTMWCVGFSGGPTKVNIEKFQQRIERAKKIAQLKKRLANSQRLNSNLKAQLQEVKQKQPVPRNTRVVSKPRPAPVKQTRIQILDRSKASEVPSSNDSTFITNPSQSKRTTTTQPVRSPSYKRPNLNQPSRYLAGLFGGTSNRESVRKQPNKPRFAK</sequence>
<evidence type="ECO:0000313" key="18">
    <source>
        <dbReference type="Proteomes" id="UP000000709"/>
    </source>
</evidence>
<dbReference type="InParanoid" id="G3ATN1"/>
<dbReference type="PANTHER" id="PTHR28113:SF1">
    <property type="entry name" value="DASH COMPLEX SUBUNIT DAM1"/>
    <property type="match status" value="1"/>
</dbReference>
<proteinExistence type="inferred from homology"/>
<evidence type="ECO:0000256" key="15">
    <source>
        <dbReference type="ARBA" id="ARBA00047036"/>
    </source>
</evidence>
<evidence type="ECO:0000256" key="10">
    <source>
        <dbReference type="ARBA" id="ARBA00022838"/>
    </source>
</evidence>
<evidence type="ECO:0000256" key="9">
    <source>
        <dbReference type="ARBA" id="ARBA00022829"/>
    </source>
</evidence>